<name>A0A7J8IZE7_MOLMO</name>
<dbReference type="GO" id="GO:0045087">
    <property type="term" value="P:innate immune response"/>
    <property type="evidence" value="ECO:0007669"/>
    <property type="project" value="UniProtKB-KW"/>
</dbReference>
<keyword evidence="27" id="KW-0449">Lipoprotein</keyword>
<evidence type="ECO:0000256" key="28">
    <source>
        <dbReference type="ARBA" id="ARBA00023329"/>
    </source>
</evidence>
<keyword evidence="23" id="KW-0472">Membrane</keyword>
<evidence type="ECO:0000313" key="43">
    <source>
        <dbReference type="EMBL" id="KAF6489944.1"/>
    </source>
</evidence>
<keyword evidence="14" id="KW-0812">Transmembrane</keyword>
<evidence type="ECO:0000259" key="42">
    <source>
        <dbReference type="PROSITE" id="PS50866"/>
    </source>
</evidence>
<keyword evidence="11" id="KW-0963">Cytoplasm</keyword>
<evidence type="ECO:0000256" key="6">
    <source>
        <dbReference type="ARBA" id="ARBA00004603"/>
    </source>
</evidence>
<comment type="similarity">
    <text evidence="8">Belongs to the EMP24/GP25L family.</text>
</comment>
<evidence type="ECO:0000256" key="39">
    <source>
        <dbReference type="SAM" id="MobiDB-lite"/>
    </source>
</evidence>
<sequence>MPRLGSAQGWGAAAGRWGCRLLALLLLLVPGPGGASEITFELPDNAKQCFYEDIAQGTKCTLEFQVITGGHYDVDCRLEDPDGNVLYKEMKKQYDSFTFTASKNGTYKFCFSNEFSTFTHKTVYFDFQVGEDPPLFPSENRVSALTQMESACVSIHEALKSVIDYQTHFRLREAQGRSRAEDLNTRVAYCHSVDTSQRHHESESKKSEVSLCDVAKHSNTTERPAGEQEGAEGVDGEPDEEAEEELFFKFVILHAEDDTGEALRVQDLLQNDFGIKPGIIFAEMPCGRQHLQNLDDAVNGSAWTILLLTENFLRDTWCKFQFYTSLMNSVNRQHKYNSVIPMRPLNNPLPRGRTPFALRTINALEEESRGFPTQVERIFQESVYKTQKTIWKETRKMAQRQCIA</sequence>
<comment type="subunit">
    <text evidence="33">Homodimer. Interacts with TLR4, TICAM1, IRF3 and IRF7 in response to LPS. Interacts with IL1R1, IL1RAP, IRAK2, IRAK3 and TRAF6. Interacts with protein kinase-inactive mutants of IRAK1 and IRAK4. Isoform 1 interacts with isoform 2; the interaction occurs in late endosomes and disrupts the interaction between isoform 1 and TICAM1. Interacts with MYD88; the interaction decreases after IL-18 stimulation in a time-dependent manner. Interacts with IL18R1 and IL18RAP. Interacts with TLR2. Interacts with RAB11FIP2.</text>
</comment>
<dbReference type="GO" id="GO:0033116">
    <property type="term" value="C:endoplasmic reticulum-Golgi intermediate compartment membrane"/>
    <property type="evidence" value="ECO:0007669"/>
    <property type="project" value="UniProtKB-SubCell"/>
</dbReference>
<dbReference type="InParanoid" id="A0A7J8IZE7"/>
<keyword evidence="25" id="KW-0395">Inflammatory response</keyword>
<keyword evidence="28" id="KW-0968">Cytoplasmic vesicle</keyword>
<feature type="signal peptide" evidence="40">
    <location>
        <begin position="1"/>
        <end position="35"/>
    </location>
</feature>
<dbReference type="SUPFAM" id="SSF52200">
    <property type="entry name" value="Toll/Interleukin receptor TIR domain"/>
    <property type="match status" value="1"/>
</dbReference>
<comment type="caution">
    <text evidence="43">The sequence shown here is derived from an EMBL/GenBank/DDBJ whole genome shotgun (WGS) entry which is preliminary data.</text>
</comment>
<keyword evidence="44" id="KW-1185">Reference proteome</keyword>
<dbReference type="AlphaFoldDB" id="A0A7J8IZE7"/>
<evidence type="ECO:0000256" key="3">
    <source>
        <dbReference type="ARBA" id="ARBA00004231"/>
    </source>
</evidence>
<evidence type="ECO:0000256" key="5">
    <source>
        <dbReference type="ARBA" id="ARBA00004412"/>
    </source>
</evidence>
<dbReference type="GO" id="GO:0032481">
    <property type="term" value="P:positive regulation of type I interferon production"/>
    <property type="evidence" value="ECO:0007669"/>
    <property type="project" value="TreeGrafter"/>
</dbReference>
<evidence type="ECO:0000256" key="19">
    <source>
        <dbReference type="ARBA" id="ARBA00022859"/>
    </source>
</evidence>
<evidence type="ECO:0000256" key="22">
    <source>
        <dbReference type="ARBA" id="ARBA00023034"/>
    </source>
</evidence>
<dbReference type="InterPro" id="IPR000157">
    <property type="entry name" value="TIR_dom"/>
</dbReference>
<comment type="subcellular location">
    <subcellularLocation>
        <location evidence="4">Cell membrane</location>
    </subcellularLocation>
    <subcellularLocation>
        <location evidence="3">Cell projection</location>
        <location evidence="3">Phagocytic cup</location>
    </subcellularLocation>
    <subcellularLocation>
        <location evidence="31">Cytoplasmic vesicle</location>
        <location evidence="31">COPI-coated vesicle membrane</location>
        <topology evidence="31">Single-pass type I membrane protein</topology>
    </subcellularLocation>
    <subcellularLocation>
        <location evidence="32">Cytoplasmic vesicle</location>
        <location evidence="32">COPII-coated vesicle membrane</location>
        <topology evidence="32">Single-pass type I membrane protein</topology>
    </subcellularLocation>
    <subcellularLocation>
        <location evidence="5">Early endosome</location>
    </subcellularLocation>
    <subcellularLocation>
        <location evidence="1">Endoplasmic reticulum membrane</location>
        <topology evidence="1">Single-pass type I membrane protein</topology>
    </subcellularLocation>
    <subcellularLocation>
        <location evidence="2">Endoplasmic reticulum-Golgi intermediate compartment membrane</location>
        <topology evidence="2">Single-pass type I membrane protein</topology>
    </subcellularLocation>
    <subcellularLocation>
        <location evidence="7">Golgi apparatus</location>
        <location evidence="7">cis-Golgi network membrane</location>
        <topology evidence="7">Single-pass type I membrane protein</topology>
    </subcellularLocation>
    <subcellularLocation>
        <location evidence="6">Late endosome</location>
    </subcellularLocation>
</comment>
<dbReference type="PANTHER" id="PTHR47230">
    <property type="entry name" value="TIR DOMAIN-CONTAINING ADAPTER MOLECULE 1"/>
    <property type="match status" value="1"/>
</dbReference>
<evidence type="ECO:0000256" key="38">
    <source>
        <dbReference type="ARBA" id="ARBA00080822"/>
    </source>
</evidence>
<evidence type="ECO:0000256" key="30">
    <source>
        <dbReference type="ARBA" id="ARBA00059266"/>
    </source>
</evidence>
<evidence type="ECO:0000256" key="34">
    <source>
        <dbReference type="ARBA" id="ARBA00068790"/>
    </source>
</evidence>
<evidence type="ECO:0000256" key="8">
    <source>
        <dbReference type="ARBA" id="ARBA00007104"/>
    </source>
</evidence>
<evidence type="ECO:0000256" key="7">
    <source>
        <dbReference type="ARBA" id="ARBA00004619"/>
    </source>
</evidence>
<dbReference type="InterPro" id="IPR035897">
    <property type="entry name" value="Toll_tir_struct_dom_sf"/>
</dbReference>
<dbReference type="Proteomes" id="UP000550707">
    <property type="component" value="Unassembled WGS sequence"/>
</dbReference>
<keyword evidence="13" id="KW-0399">Innate immunity</keyword>
<accession>A0A7J8IZE7</accession>
<dbReference type="SMART" id="SM01190">
    <property type="entry name" value="EMP24_GP25L"/>
    <property type="match status" value="1"/>
</dbReference>
<dbReference type="GO" id="GO:0005789">
    <property type="term" value="C:endoplasmic reticulum membrane"/>
    <property type="evidence" value="ECO:0007669"/>
    <property type="project" value="UniProtKB-SubCell"/>
</dbReference>
<dbReference type="GO" id="GO:0005769">
    <property type="term" value="C:early endosome"/>
    <property type="evidence" value="ECO:0007669"/>
    <property type="project" value="UniProtKB-SubCell"/>
</dbReference>
<dbReference type="FunFam" id="3.40.50.10140:FF:000014">
    <property type="entry name" value="TIR domain-containing adapter molecule 2"/>
    <property type="match status" value="1"/>
</dbReference>
<feature type="domain" description="TIR" evidence="41">
    <location>
        <begin position="246"/>
        <end position="398"/>
    </location>
</feature>
<dbReference type="SUPFAM" id="SSF101576">
    <property type="entry name" value="Supernatant protein factor (SPF), C-terminal domain"/>
    <property type="match status" value="1"/>
</dbReference>
<evidence type="ECO:0000313" key="44">
    <source>
        <dbReference type="Proteomes" id="UP000550707"/>
    </source>
</evidence>
<dbReference type="GO" id="GO:0030663">
    <property type="term" value="C:COPI-coated vesicle membrane"/>
    <property type="evidence" value="ECO:0007669"/>
    <property type="project" value="UniProtKB-SubCell"/>
</dbReference>
<keyword evidence="15" id="KW-0519">Myristate</keyword>
<evidence type="ECO:0000256" key="25">
    <source>
        <dbReference type="ARBA" id="ARBA00023198"/>
    </source>
</evidence>
<evidence type="ECO:0000256" key="2">
    <source>
        <dbReference type="ARBA" id="ARBA00004151"/>
    </source>
</evidence>
<keyword evidence="26" id="KW-0966">Cell projection</keyword>
<keyword evidence="16 40" id="KW-0732">Signal</keyword>
<dbReference type="InterPro" id="IPR036598">
    <property type="entry name" value="GOLD_dom_sf"/>
</dbReference>
<evidence type="ECO:0000256" key="13">
    <source>
        <dbReference type="ARBA" id="ARBA00022588"/>
    </source>
</evidence>
<organism evidence="43 44">
    <name type="scientific">Molossus molossus</name>
    <name type="common">Pallas' mastiff bat</name>
    <name type="synonym">Vespertilio molossus</name>
    <dbReference type="NCBI Taxonomy" id="27622"/>
    <lineage>
        <taxon>Eukaryota</taxon>
        <taxon>Metazoa</taxon>
        <taxon>Chordata</taxon>
        <taxon>Craniata</taxon>
        <taxon>Vertebrata</taxon>
        <taxon>Euteleostomi</taxon>
        <taxon>Mammalia</taxon>
        <taxon>Eutheria</taxon>
        <taxon>Laurasiatheria</taxon>
        <taxon>Chiroptera</taxon>
        <taxon>Yangochiroptera</taxon>
        <taxon>Molossidae</taxon>
        <taxon>Molossus</taxon>
    </lineage>
</organism>
<keyword evidence="18" id="KW-0256">Endoplasmic reticulum</keyword>
<evidence type="ECO:0000256" key="29">
    <source>
        <dbReference type="ARBA" id="ARBA00056963"/>
    </source>
</evidence>
<dbReference type="Pfam" id="PF13676">
    <property type="entry name" value="TIR_2"/>
    <property type="match status" value="1"/>
</dbReference>
<evidence type="ECO:0000256" key="11">
    <source>
        <dbReference type="ARBA" id="ARBA00022490"/>
    </source>
</evidence>
<dbReference type="GO" id="GO:0035591">
    <property type="term" value="F:signaling adaptor activity"/>
    <property type="evidence" value="ECO:0007669"/>
    <property type="project" value="TreeGrafter"/>
</dbReference>
<gene>
    <name evidence="43" type="ORF">HJG59_010335</name>
</gene>
<evidence type="ECO:0000256" key="24">
    <source>
        <dbReference type="ARBA" id="ARBA00023180"/>
    </source>
</evidence>
<keyword evidence="19" id="KW-0391">Immunity</keyword>
<evidence type="ECO:0000259" key="41">
    <source>
        <dbReference type="PROSITE" id="PS50104"/>
    </source>
</evidence>
<dbReference type="PANTHER" id="PTHR47230:SF2">
    <property type="entry name" value="TIR DOMAIN-CONTAINING ADAPTER MOLECULE 2"/>
    <property type="match status" value="1"/>
</dbReference>
<dbReference type="InterPro" id="IPR046946">
    <property type="entry name" value="TCAM1/2"/>
</dbReference>
<dbReference type="PROSITE" id="PS50866">
    <property type="entry name" value="GOLD"/>
    <property type="match status" value="1"/>
</dbReference>
<keyword evidence="22" id="KW-0333">Golgi apparatus</keyword>
<evidence type="ECO:0000256" key="17">
    <source>
        <dbReference type="ARBA" id="ARBA00022753"/>
    </source>
</evidence>
<dbReference type="GO" id="GO:0071651">
    <property type="term" value="P:positive regulation of chemokine (C-C motif) ligand 5 production"/>
    <property type="evidence" value="ECO:0007669"/>
    <property type="project" value="UniProtKB-ARBA"/>
</dbReference>
<dbReference type="Pfam" id="PF01105">
    <property type="entry name" value="EMP24_GP25L"/>
    <property type="match status" value="1"/>
</dbReference>
<dbReference type="EMBL" id="JACASF010000003">
    <property type="protein sequence ID" value="KAF6489944.1"/>
    <property type="molecule type" value="Genomic_DNA"/>
</dbReference>
<dbReference type="PROSITE" id="PS50104">
    <property type="entry name" value="TIR"/>
    <property type="match status" value="1"/>
</dbReference>
<evidence type="ECO:0000256" key="27">
    <source>
        <dbReference type="ARBA" id="ARBA00023288"/>
    </source>
</evidence>
<evidence type="ECO:0000256" key="21">
    <source>
        <dbReference type="ARBA" id="ARBA00022989"/>
    </source>
</evidence>
<evidence type="ECO:0000256" key="18">
    <source>
        <dbReference type="ARBA" id="ARBA00022824"/>
    </source>
</evidence>
<dbReference type="GO" id="GO:0006954">
    <property type="term" value="P:inflammatory response"/>
    <property type="evidence" value="ECO:0007669"/>
    <property type="project" value="UniProtKB-KW"/>
</dbReference>
<dbReference type="GO" id="GO:0043123">
    <property type="term" value="P:positive regulation of canonical NF-kappaB signal transduction"/>
    <property type="evidence" value="ECO:0007669"/>
    <property type="project" value="TreeGrafter"/>
</dbReference>
<evidence type="ECO:0000256" key="40">
    <source>
        <dbReference type="SAM" id="SignalP"/>
    </source>
</evidence>
<keyword evidence="20" id="KW-0653">Protein transport</keyword>
<proteinExistence type="inferred from homology"/>
<evidence type="ECO:0000256" key="32">
    <source>
        <dbReference type="ARBA" id="ARBA00060446"/>
    </source>
</evidence>
<evidence type="ECO:0000256" key="35">
    <source>
        <dbReference type="ARBA" id="ARBA00072691"/>
    </source>
</evidence>
<dbReference type="GO" id="GO:0005794">
    <property type="term" value="C:Golgi apparatus"/>
    <property type="evidence" value="ECO:0007669"/>
    <property type="project" value="UniProtKB-SubCell"/>
</dbReference>
<evidence type="ECO:0000256" key="12">
    <source>
        <dbReference type="ARBA" id="ARBA00022553"/>
    </source>
</evidence>
<feature type="region of interest" description="Disordered" evidence="39">
    <location>
        <begin position="217"/>
        <end position="239"/>
    </location>
</feature>
<dbReference type="Gene3D" id="3.40.50.10140">
    <property type="entry name" value="Toll/interleukin-1 receptor homology (TIR) domain"/>
    <property type="match status" value="1"/>
</dbReference>
<evidence type="ECO:0000256" key="20">
    <source>
        <dbReference type="ARBA" id="ARBA00022927"/>
    </source>
</evidence>
<evidence type="ECO:0000256" key="37">
    <source>
        <dbReference type="ARBA" id="ARBA00080195"/>
    </source>
</evidence>
<protein>
    <recommendedName>
        <fullName evidence="35">TIR domain-containing adapter molecule 2</fullName>
    </recommendedName>
    <alternativeName>
        <fullName evidence="37">TRIF-related adapter molecule</fullName>
    </alternativeName>
    <alternativeName>
        <fullName evidence="34">Transmembrane emp24 domain-containing protein 7</fullName>
    </alternativeName>
    <alternativeName>
        <fullName evidence="36">p24 family protein gamma-3</fullName>
    </alternativeName>
    <alternativeName>
        <fullName evidence="38">p27</fullName>
    </alternativeName>
</protein>
<dbReference type="Gene3D" id="2.60.120.680">
    <property type="entry name" value="GOLD domain"/>
    <property type="match status" value="1"/>
</dbReference>
<dbReference type="GO" id="GO:0015031">
    <property type="term" value="P:protein transport"/>
    <property type="evidence" value="ECO:0007669"/>
    <property type="project" value="UniProtKB-KW"/>
</dbReference>
<evidence type="ECO:0000256" key="9">
    <source>
        <dbReference type="ARBA" id="ARBA00022448"/>
    </source>
</evidence>
<evidence type="ECO:0000256" key="33">
    <source>
        <dbReference type="ARBA" id="ARBA00063028"/>
    </source>
</evidence>
<feature type="compositionally biased region" description="Acidic residues" evidence="39">
    <location>
        <begin position="229"/>
        <end position="239"/>
    </location>
</feature>
<dbReference type="GO" id="GO:0005770">
    <property type="term" value="C:late endosome"/>
    <property type="evidence" value="ECO:0007669"/>
    <property type="project" value="UniProtKB-SubCell"/>
</dbReference>
<dbReference type="GO" id="GO:0012507">
    <property type="term" value="C:ER to Golgi transport vesicle membrane"/>
    <property type="evidence" value="ECO:0007669"/>
    <property type="project" value="UniProtKB-SubCell"/>
</dbReference>
<evidence type="ECO:0000256" key="16">
    <source>
        <dbReference type="ARBA" id="ARBA00022729"/>
    </source>
</evidence>
<dbReference type="GO" id="GO:0035666">
    <property type="term" value="P:TRIF-dependent toll-like receptor signaling pathway"/>
    <property type="evidence" value="ECO:0007669"/>
    <property type="project" value="InterPro"/>
</dbReference>
<evidence type="ECO:0000256" key="31">
    <source>
        <dbReference type="ARBA" id="ARBA00060424"/>
    </source>
</evidence>
<evidence type="ECO:0000256" key="26">
    <source>
        <dbReference type="ARBA" id="ARBA00023273"/>
    </source>
</evidence>
<keyword evidence="10" id="KW-1003">Cell membrane</keyword>
<evidence type="ECO:0000256" key="14">
    <source>
        <dbReference type="ARBA" id="ARBA00022692"/>
    </source>
</evidence>
<comment type="function">
    <text evidence="29">Functions as a sorting adapter in different signaling pathways to facilitate downstream signaling leading to type I interferon induction. In TLR4 signaling, physically bridges TLR4 and TICAM1 and functionally transmits signal to TICAM1 in early endosomes after endocytosis of TLR4. In TLR2 signaling, physically bridges TLR2 and MYD88 and is required for the TLR2-dependent movement of MYD88 to endosomes following ligand engagement. Involved in IL-18 signaling and is proposed to function as a sorting adapter for MYD88 in IL-18 signaling during adaptive immune response. Forms a complex with RAB11FIP2 that is recruited to the phagosomes to promote the activation of the actin-regulatory GTPases RAC1 and CDC42 and subsequent phagocytosis of Gram-negative bacteria.</text>
</comment>
<keyword evidence="17" id="KW-0967">Endosome</keyword>
<keyword evidence="12" id="KW-0597">Phosphoprotein</keyword>
<dbReference type="FunFam" id="2.60.120.680:FF:000013">
    <property type="entry name" value="Transmembrane emp24 domain containing 3"/>
    <property type="match status" value="1"/>
</dbReference>
<feature type="compositionally biased region" description="Basic and acidic residues" evidence="39">
    <location>
        <begin position="217"/>
        <end position="226"/>
    </location>
</feature>
<dbReference type="GO" id="GO:0006909">
    <property type="term" value="P:phagocytosis"/>
    <property type="evidence" value="ECO:0007669"/>
    <property type="project" value="UniProtKB-ARBA"/>
</dbReference>
<dbReference type="GO" id="GO:2000494">
    <property type="term" value="P:positive regulation of interleukin-18-mediated signaling pathway"/>
    <property type="evidence" value="ECO:0007669"/>
    <property type="project" value="UniProtKB-ARBA"/>
</dbReference>
<keyword evidence="24" id="KW-0325">Glycoprotein</keyword>
<evidence type="ECO:0000256" key="36">
    <source>
        <dbReference type="ARBA" id="ARBA00075157"/>
    </source>
</evidence>
<evidence type="ECO:0000256" key="1">
    <source>
        <dbReference type="ARBA" id="ARBA00004115"/>
    </source>
</evidence>
<feature type="domain" description="GOLD" evidence="42">
    <location>
        <begin position="47"/>
        <end position="129"/>
    </location>
</feature>
<reference evidence="43 44" key="1">
    <citation type="journal article" date="2020" name="Nature">
        <title>Six reference-quality genomes reveal evolution of bat adaptations.</title>
        <authorList>
            <person name="Jebb D."/>
            <person name="Huang Z."/>
            <person name="Pippel M."/>
            <person name="Hughes G.M."/>
            <person name="Lavrichenko K."/>
            <person name="Devanna P."/>
            <person name="Winkler S."/>
            <person name="Jermiin L.S."/>
            <person name="Skirmuntt E.C."/>
            <person name="Katzourakis A."/>
            <person name="Burkitt-Gray L."/>
            <person name="Ray D.A."/>
            <person name="Sullivan K.A.M."/>
            <person name="Roscito J.G."/>
            <person name="Kirilenko B.M."/>
            <person name="Davalos L.M."/>
            <person name="Corthals A.P."/>
            <person name="Power M.L."/>
            <person name="Jones G."/>
            <person name="Ransome R.D."/>
            <person name="Dechmann D.K.N."/>
            <person name="Locatelli A.G."/>
            <person name="Puechmaille S.J."/>
            <person name="Fedrigo O."/>
            <person name="Jarvis E.D."/>
            <person name="Hiller M."/>
            <person name="Vernes S.C."/>
            <person name="Myers E.W."/>
            <person name="Teeling E.C."/>
        </authorList>
    </citation>
    <scope>NUCLEOTIDE SEQUENCE [LARGE SCALE GENOMIC DNA]</scope>
    <source>
        <strain evidence="43">MMolMol1</strain>
        <tissue evidence="43">Muscle</tissue>
    </source>
</reference>
<evidence type="ECO:0000256" key="15">
    <source>
        <dbReference type="ARBA" id="ARBA00022707"/>
    </source>
</evidence>
<dbReference type="GO" id="GO:0001891">
    <property type="term" value="C:phagocytic cup"/>
    <property type="evidence" value="ECO:0007669"/>
    <property type="project" value="UniProtKB-SubCell"/>
</dbReference>
<keyword evidence="9" id="KW-0813">Transport</keyword>
<evidence type="ECO:0000256" key="4">
    <source>
        <dbReference type="ARBA" id="ARBA00004236"/>
    </source>
</evidence>
<keyword evidence="21" id="KW-1133">Transmembrane helix</keyword>
<evidence type="ECO:0000256" key="10">
    <source>
        <dbReference type="ARBA" id="ARBA00022475"/>
    </source>
</evidence>
<evidence type="ECO:0000256" key="23">
    <source>
        <dbReference type="ARBA" id="ARBA00023136"/>
    </source>
</evidence>
<comment type="function">
    <text evidence="30">Potential role in vesicular protein trafficking, mainly in the early secretory pathway. Appears to play a role in the biosynthesis of secreted cargo including processing and post-translational modifications.</text>
</comment>
<dbReference type="InterPro" id="IPR009038">
    <property type="entry name" value="GOLD_dom"/>
</dbReference>
<feature type="chain" id="PRO_5029525433" description="TIR domain-containing adapter molecule 2" evidence="40">
    <location>
        <begin position="36"/>
        <end position="404"/>
    </location>
</feature>
<dbReference type="FunCoup" id="A0A7J8IZE7">
    <property type="interactions" value="136"/>
</dbReference>